<dbReference type="PANTHER" id="PTHR43479">
    <property type="entry name" value="ACREF/ENVCD OPERON REPRESSOR-RELATED"/>
    <property type="match status" value="1"/>
</dbReference>
<protein>
    <submittedName>
        <fullName evidence="4">TetR/AcrR family transcriptional regulator</fullName>
    </submittedName>
</protein>
<dbReference type="PANTHER" id="PTHR43479:SF11">
    <property type="entry name" value="ACREF_ENVCD OPERON REPRESSOR-RELATED"/>
    <property type="match status" value="1"/>
</dbReference>
<dbReference type="InterPro" id="IPR050624">
    <property type="entry name" value="HTH-type_Tx_Regulator"/>
</dbReference>
<dbReference type="SUPFAM" id="SSF48498">
    <property type="entry name" value="Tetracyclin repressor-like, C-terminal domain"/>
    <property type="match status" value="1"/>
</dbReference>
<dbReference type="EMBL" id="JBHTLT010000111">
    <property type="protein sequence ID" value="MFD1206088.1"/>
    <property type="molecule type" value="Genomic_DNA"/>
</dbReference>
<dbReference type="SUPFAM" id="SSF46689">
    <property type="entry name" value="Homeodomain-like"/>
    <property type="match status" value="1"/>
</dbReference>
<evidence type="ECO:0000259" key="3">
    <source>
        <dbReference type="PROSITE" id="PS50977"/>
    </source>
</evidence>
<sequence>MSSQKSAQRDLSREMIMDAAKDLFIVKGYQHVSMRQIAKELGYSHGAIYYHFNSKAELFYALVEDHFSMLEQKLKEIAQAPLAPIEKLEAILLGYIEFGLNHQSHYEIMFLIKDEEVRNFLNQSPNETYELFAQTVHSLCEKQLSIQEIWSIFLALHGFVTHYLRHVIQYEEVRDMAKAHVQFLLKGIN</sequence>
<comment type="caution">
    <text evidence="4">The sequence shown here is derived from an EMBL/GenBank/DDBJ whole genome shotgun (WGS) entry which is preliminary data.</text>
</comment>
<accession>A0ABW3U379</accession>
<gene>
    <name evidence="4" type="ORF">ACFQ38_13395</name>
</gene>
<dbReference type="Pfam" id="PF00440">
    <property type="entry name" value="TetR_N"/>
    <property type="match status" value="1"/>
</dbReference>
<dbReference type="Gene3D" id="1.10.357.10">
    <property type="entry name" value="Tetracycline Repressor, domain 2"/>
    <property type="match status" value="1"/>
</dbReference>
<evidence type="ECO:0000313" key="5">
    <source>
        <dbReference type="Proteomes" id="UP001597231"/>
    </source>
</evidence>
<feature type="DNA-binding region" description="H-T-H motif" evidence="2">
    <location>
        <begin position="33"/>
        <end position="52"/>
    </location>
</feature>
<reference evidence="5" key="1">
    <citation type="journal article" date="2019" name="Int. J. Syst. Evol. Microbiol.">
        <title>The Global Catalogue of Microorganisms (GCM) 10K type strain sequencing project: providing services to taxonomists for standard genome sequencing and annotation.</title>
        <authorList>
            <consortium name="The Broad Institute Genomics Platform"/>
            <consortium name="The Broad Institute Genome Sequencing Center for Infectious Disease"/>
            <person name="Wu L."/>
            <person name="Ma J."/>
        </authorList>
    </citation>
    <scope>NUCLEOTIDE SEQUENCE [LARGE SCALE GENOMIC DNA]</scope>
    <source>
        <strain evidence="5">CCUG 53915</strain>
    </source>
</reference>
<organism evidence="4 5">
    <name type="scientific">Sporosarcina contaminans</name>
    <dbReference type="NCBI Taxonomy" id="633403"/>
    <lineage>
        <taxon>Bacteria</taxon>
        <taxon>Bacillati</taxon>
        <taxon>Bacillota</taxon>
        <taxon>Bacilli</taxon>
        <taxon>Bacillales</taxon>
        <taxon>Caryophanaceae</taxon>
        <taxon>Sporosarcina</taxon>
    </lineage>
</organism>
<feature type="domain" description="HTH tetR-type" evidence="3">
    <location>
        <begin position="10"/>
        <end position="70"/>
    </location>
</feature>
<keyword evidence="5" id="KW-1185">Reference proteome</keyword>
<dbReference type="RefSeq" id="WP_381481460.1">
    <property type="nucleotide sequence ID" value="NZ_JBHTLT010000111.1"/>
</dbReference>
<dbReference type="InterPro" id="IPR009057">
    <property type="entry name" value="Homeodomain-like_sf"/>
</dbReference>
<dbReference type="InterPro" id="IPR001647">
    <property type="entry name" value="HTH_TetR"/>
</dbReference>
<dbReference type="PROSITE" id="PS50977">
    <property type="entry name" value="HTH_TETR_2"/>
    <property type="match status" value="1"/>
</dbReference>
<evidence type="ECO:0000313" key="4">
    <source>
        <dbReference type="EMBL" id="MFD1206088.1"/>
    </source>
</evidence>
<dbReference type="Proteomes" id="UP001597231">
    <property type="component" value="Unassembled WGS sequence"/>
</dbReference>
<keyword evidence="1 2" id="KW-0238">DNA-binding</keyword>
<dbReference type="PRINTS" id="PR00455">
    <property type="entry name" value="HTHTETR"/>
</dbReference>
<proteinExistence type="predicted"/>
<dbReference type="InterPro" id="IPR036271">
    <property type="entry name" value="Tet_transcr_reg_TetR-rel_C_sf"/>
</dbReference>
<name>A0ABW3U379_9BACL</name>
<evidence type="ECO:0000256" key="2">
    <source>
        <dbReference type="PROSITE-ProRule" id="PRU00335"/>
    </source>
</evidence>
<evidence type="ECO:0000256" key="1">
    <source>
        <dbReference type="ARBA" id="ARBA00023125"/>
    </source>
</evidence>